<evidence type="ECO:0008006" key="6">
    <source>
        <dbReference type="Google" id="ProtNLM"/>
    </source>
</evidence>
<comment type="caution">
    <text evidence="4">The sequence shown here is derived from an EMBL/GenBank/DDBJ whole genome shotgun (WGS) entry which is preliminary data.</text>
</comment>
<evidence type="ECO:0000256" key="1">
    <source>
        <dbReference type="ARBA" id="ARBA00022987"/>
    </source>
</evidence>
<evidence type="ECO:0000313" key="4">
    <source>
        <dbReference type="EMBL" id="NYD29832.1"/>
    </source>
</evidence>
<sequence length="215" mass="23293">MARDEVAAAVRPAPAVRGRPGRTELLDHHAVLDALAARGPVVPVRFGTVLPGRDALVELLAELHDQLAATLRHLAGRRQFNLRASYVEESVLRDLVMTQPEVAALRQRTKDLPEAASYADRMRLGELVAGAVEVRAAADAQALLDDLAPLVSSLRLRSESSGMQVLDVAMLVEDARTTALLDRLETLAAQNHEDLRLRLVGPMAAYDFAGDLAWA</sequence>
<dbReference type="PANTHER" id="PTHR36852:SF1">
    <property type="entry name" value="PROTEIN GVPL 2"/>
    <property type="match status" value="1"/>
</dbReference>
<name>A0A852RTC3_9ACTN</name>
<dbReference type="EMBL" id="JACCBF010000001">
    <property type="protein sequence ID" value="NYD29832.1"/>
    <property type="molecule type" value="Genomic_DNA"/>
</dbReference>
<comment type="similarity">
    <text evidence="3">Belongs to the gas vesicle GvpF/GvpL family.</text>
</comment>
<reference evidence="4 5" key="1">
    <citation type="submission" date="2020-07" db="EMBL/GenBank/DDBJ databases">
        <title>Sequencing the genomes of 1000 actinobacteria strains.</title>
        <authorList>
            <person name="Klenk H.-P."/>
        </authorList>
    </citation>
    <scope>NUCLEOTIDE SEQUENCE [LARGE SCALE GENOMIC DNA]</scope>
    <source>
        <strain evidence="4 5">DSM 19082</strain>
    </source>
</reference>
<accession>A0A852RTC3</accession>
<evidence type="ECO:0000256" key="2">
    <source>
        <dbReference type="ARBA" id="ARBA00035108"/>
    </source>
</evidence>
<proteinExistence type="inferred from homology"/>
<dbReference type="InterPro" id="IPR009430">
    <property type="entry name" value="GvpL/GvpF"/>
</dbReference>
<gene>
    <name evidence="4" type="ORF">BJ958_001378</name>
</gene>
<dbReference type="PANTHER" id="PTHR36852">
    <property type="entry name" value="PROTEIN GVPL 2"/>
    <property type="match status" value="1"/>
</dbReference>
<comment type="subcellular location">
    <subcellularLocation>
        <location evidence="2">Gas vesicle</location>
    </subcellularLocation>
</comment>
<dbReference type="GO" id="GO:0031411">
    <property type="term" value="C:gas vesicle"/>
    <property type="evidence" value="ECO:0007669"/>
    <property type="project" value="UniProtKB-SubCell"/>
</dbReference>
<evidence type="ECO:0000313" key="5">
    <source>
        <dbReference type="Proteomes" id="UP000582231"/>
    </source>
</evidence>
<protein>
    <recommendedName>
        <fullName evidence="6">GvpL/GvpF family gas vesicle protein</fullName>
    </recommendedName>
</protein>
<dbReference type="AlphaFoldDB" id="A0A852RTC3"/>
<dbReference type="GO" id="GO:0031412">
    <property type="term" value="P:gas vesicle organization"/>
    <property type="evidence" value="ECO:0007669"/>
    <property type="project" value="InterPro"/>
</dbReference>
<dbReference type="Proteomes" id="UP000582231">
    <property type="component" value="Unassembled WGS sequence"/>
</dbReference>
<organism evidence="4 5">
    <name type="scientific">Nocardioides kongjuensis</name>
    <dbReference type="NCBI Taxonomy" id="349522"/>
    <lineage>
        <taxon>Bacteria</taxon>
        <taxon>Bacillati</taxon>
        <taxon>Actinomycetota</taxon>
        <taxon>Actinomycetes</taxon>
        <taxon>Propionibacteriales</taxon>
        <taxon>Nocardioidaceae</taxon>
        <taxon>Nocardioides</taxon>
    </lineage>
</organism>
<keyword evidence="5" id="KW-1185">Reference proteome</keyword>
<keyword evidence="1" id="KW-0304">Gas vesicle</keyword>
<dbReference type="Pfam" id="PF06386">
    <property type="entry name" value="GvpL_GvpF"/>
    <property type="match status" value="1"/>
</dbReference>
<evidence type="ECO:0000256" key="3">
    <source>
        <dbReference type="ARBA" id="ARBA00035643"/>
    </source>
</evidence>